<reference evidence="1 2" key="1">
    <citation type="submission" date="2017-02" db="EMBL/GenBank/DDBJ databases">
        <title>Complete genome sequences of Mycobacterium kansasii strains isolated from rhesus macaques.</title>
        <authorList>
            <person name="Panda A."/>
            <person name="Nagaraj S."/>
            <person name="Zhao X."/>
            <person name="Tettelin H."/>
            <person name="Detolla L.J."/>
        </authorList>
    </citation>
    <scope>NUCLEOTIDE SEQUENCE [LARGE SCALE GENOMIC DNA]</scope>
    <source>
        <strain evidence="1 2">11-3813</strain>
    </source>
</reference>
<evidence type="ECO:0000313" key="1">
    <source>
        <dbReference type="EMBL" id="OOK70680.1"/>
    </source>
</evidence>
<proteinExistence type="predicted"/>
<organism evidence="1 2">
    <name type="scientific">Mycobacterium kansasii</name>
    <dbReference type="NCBI Taxonomy" id="1768"/>
    <lineage>
        <taxon>Bacteria</taxon>
        <taxon>Bacillati</taxon>
        <taxon>Actinomycetota</taxon>
        <taxon>Actinomycetes</taxon>
        <taxon>Mycobacteriales</taxon>
        <taxon>Mycobacteriaceae</taxon>
        <taxon>Mycobacterium</taxon>
    </lineage>
</organism>
<sequence length="58" mass="6241">MNDDTSYCLVFDAAESVTAGVQTTAARTHFRGTHSTWVPGAELRRWHHAESPAGAVGL</sequence>
<keyword evidence="1" id="KW-0223">Dioxygenase</keyword>
<name>A0A1V3WUR5_MYCKA</name>
<dbReference type="EMBL" id="MVBM01000006">
    <property type="protein sequence ID" value="OOK70680.1"/>
    <property type="molecule type" value="Genomic_DNA"/>
</dbReference>
<dbReference type="AlphaFoldDB" id="A0A1V3WUR5"/>
<comment type="caution">
    <text evidence="1">The sequence shown here is derived from an EMBL/GenBank/DDBJ whole genome shotgun (WGS) entry which is preliminary data.</text>
</comment>
<keyword evidence="1" id="KW-0560">Oxidoreductase</keyword>
<protein>
    <submittedName>
        <fullName evidence="1">Putative DIOXYGENASE domain protein</fullName>
    </submittedName>
</protein>
<evidence type="ECO:0000313" key="2">
    <source>
        <dbReference type="Proteomes" id="UP000189229"/>
    </source>
</evidence>
<dbReference type="GO" id="GO:0051213">
    <property type="term" value="F:dioxygenase activity"/>
    <property type="evidence" value="ECO:0007669"/>
    <property type="project" value="UniProtKB-KW"/>
</dbReference>
<gene>
    <name evidence="1" type="ORF">BZL30_6004</name>
</gene>
<accession>A0A1V3WUR5</accession>
<dbReference type="Proteomes" id="UP000189229">
    <property type="component" value="Unassembled WGS sequence"/>
</dbReference>